<evidence type="ECO:0000256" key="4">
    <source>
        <dbReference type="ARBA" id="ARBA00022574"/>
    </source>
</evidence>
<sequence length="1059" mass="120973">MEIKRVLAKTRAEFGKQCIFDVREPQMDATVPPRPADMSDYVKRSHCHVGVQHTKQLALHEVQTARTATRNTGMYHFEGGWPKDINPRDEEITTRYRRRVEKDDNWAPKLRPLFEMMEHHVLQNGTVNIYEHYFDDMIPTPLVQPFGFRTVNLYNDPETPKRPVTNISWCPDSGNRIVVSYCFLDFGKLPDYSKKLYIWQVDNPNKPYMGLEPSSPCVCCEFNPRDPSVLASGLMTGQVCNWDTRTGNTPVQYSHLLYSHSLIFHRFWLPTKSNTEFFSTSSDGSAMWWDTRQLRQPVEILMFDFENPNEPDVDRAIGVSCLNFGPMVGTKFMFGLENGVVVTGSRKAKTNVEKLSVRFNAHFGEVKSVDRNVFNPLVFVTIGDWRARVWVEDTREDCLVSTPFLREYLTGGCWNKARFSVFYVTTDTGQLQIWDILQGLRAPVFTLKLCDEKLTALAPCEEGAFLTIGNYAGNVFLVEPNEFFQSFDRKDRAVLSEVSECSKMTKAVDLRLKEIKLAQKIAAEDQDSDLQVKDKVKRVKSKVSKVRESKINKEREKSVQREKKKVRDDVALLSEVEKKYFEAVQQGLEAYASETDPDVIPVLTMPTTARRVERKPKISREVADDELDEERKKHLARPRKSTIIIRRKPRAPLKLSVPRTVELPREDRLLISRLDLKADEAKKVRKKKRKPLFVLPQPCKGEICKPKICCWRPGVKAERKRRSRGERRSTSDSAVSVRSTDKWRRRGMKSRALREMQAPPTVLREELLKAKAEIQMASRKPRVRLSVKARVARHRPEKARAMMIRPAKAEPEAVGEKDFPKTEKVKRKKAIRDPCSPPIPRNIVEELYLAMFGQAARPESLEEIVVGRDYLEERDRSVPDHDTPTSESRDPNQPIANFRCISVAAEEARFSGLPLPKSLSVIKKRQARAVALSGFAIFHEQPDAGGAKEPAASIMQMGKSPYIAQYFAPPVTNQPLYVEDETYNESPWFIPDTIFNAAYDSSTTSFESWLAQTASGCVPSVEVLPISDVKQTEVSNVCGIQLCIHQIRDSLHHAGFTDN</sequence>
<dbReference type="GO" id="GO:0045503">
    <property type="term" value="F:dynein light chain binding"/>
    <property type="evidence" value="ECO:0007669"/>
    <property type="project" value="TreeGrafter"/>
</dbReference>
<accession>A0A0M8ZWM5</accession>
<dbReference type="PANTHER" id="PTHR12442">
    <property type="entry name" value="DYNEIN INTERMEDIATE CHAIN"/>
    <property type="match status" value="1"/>
</dbReference>
<keyword evidence="5" id="KW-0493">Microtubule</keyword>
<evidence type="ECO:0000256" key="12">
    <source>
        <dbReference type="SAM" id="MobiDB-lite"/>
    </source>
</evidence>
<keyword evidence="7" id="KW-0243">Dynein</keyword>
<keyword evidence="3" id="KW-0963">Cytoplasm</keyword>
<dbReference type="AlphaFoldDB" id="A0A0M8ZWM5"/>
<dbReference type="PANTHER" id="PTHR12442:SF7">
    <property type="entry name" value="DYNEIN AXONEMAL INTERMEDIATE CHAIN 2"/>
    <property type="match status" value="1"/>
</dbReference>
<dbReference type="EMBL" id="KQ435834">
    <property type="protein sequence ID" value="KOX71566.1"/>
    <property type="molecule type" value="Genomic_DNA"/>
</dbReference>
<keyword evidence="8" id="KW-0969">Cilium</keyword>
<feature type="region of interest" description="Disordered" evidence="12">
    <location>
        <begin position="808"/>
        <end position="833"/>
    </location>
</feature>
<reference evidence="13 14" key="1">
    <citation type="submission" date="2015-07" db="EMBL/GenBank/DDBJ databases">
        <title>The genome of Melipona quadrifasciata.</title>
        <authorList>
            <person name="Pan H."/>
            <person name="Kapheim K."/>
        </authorList>
    </citation>
    <scope>NUCLEOTIDE SEQUENCE [LARGE SCALE GENOMIC DNA]</scope>
    <source>
        <strain evidence="13">0111107301</strain>
        <tissue evidence="13">Whole body</tissue>
    </source>
</reference>
<evidence type="ECO:0000256" key="10">
    <source>
        <dbReference type="ARBA" id="ARBA00023212"/>
    </source>
</evidence>
<evidence type="ECO:0000313" key="14">
    <source>
        <dbReference type="Proteomes" id="UP000053105"/>
    </source>
</evidence>
<dbReference type="Gene3D" id="2.130.10.10">
    <property type="entry name" value="YVTN repeat-like/Quinoprotein amine dehydrogenase"/>
    <property type="match status" value="2"/>
</dbReference>
<evidence type="ECO:0000256" key="5">
    <source>
        <dbReference type="ARBA" id="ARBA00022701"/>
    </source>
</evidence>
<keyword evidence="6" id="KW-0677">Repeat</keyword>
<name>A0A0M8ZWM5_9HYME</name>
<dbReference type="GO" id="GO:0005874">
    <property type="term" value="C:microtubule"/>
    <property type="evidence" value="ECO:0007669"/>
    <property type="project" value="UniProtKB-KW"/>
</dbReference>
<evidence type="ECO:0000256" key="8">
    <source>
        <dbReference type="ARBA" id="ARBA00023069"/>
    </source>
</evidence>
<keyword evidence="10" id="KW-0206">Cytoskeleton</keyword>
<comment type="similarity">
    <text evidence="2">Belongs to the dynein intermediate chain family.</text>
</comment>
<dbReference type="OrthoDB" id="366230at2759"/>
<feature type="region of interest" description="Disordered" evidence="12">
    <location>
        <begin position="715"/>
        <end position="752"/>
    </location>
</feature>
<evidence type="ECO:0000313" key="13">
    <source>
        <dbReference type="EMBL" id="KOX71566.1"/>
    </source>
</evidence>
<keyword evidence="4" id="KW-0853">WD repeat</keyword>
<evidence type="ECO:0000256" key="11">
    <source>
        <dbReference type="ARBA" id="ARBA00023273"/>
    </source>
</evidence>
<dbReference type="Proteomes" id="UP000053105">
    <property type="component" value="Unassembled WGS sequence"/>
</dbReference>
<evidence type="ECO:0000256" key="6">
    <source>
        <dbReference type="ARBA" id="ARBA00022737"/>
    </source>
</evidence>
<dbReference type="SUPFAM" id="SSF50978">
    <property type="entry name" value="WD40 repeat-like"/>
    <property type="match status" value="1"/>
</dbReference>
<protein>
    <submittedName>
        <fullName evidence="13">Dynein intermediate chain 2, axonemal</fullName>
    </submittedName>
</protein>
<feature type="compositionally biased region" description="Basic and acidic residues" evidence="12">
    <location>
        <begin position="872"/>
        <end position="890"/>
    </location>
</feature>
<evidence type="ECO:0000256" key="1">
    <source>
        <dbReference type="ARBA" id="ARBA00004430"/>
    </source>
</evidence>
<feature type="region of interest" description="Disordered" evidence="12">
    <location>
        <begin position="872"/>
        <end position="893"/>
    </location>
</feature>
<gene>
    <name evidence="13" type="ORF">WN51_02437</name>
</gene>
<dbReference type="GO" id="GO:0036158">
    <property type="term" value="P:outer dynein arm assembly"/>
    <property type="evidence" value="ECO:0007669"/>
    <property type="project" value="TreeGrafter"/>
</dbReference>
<evidence type="ECO:0000256" key="7">
    <source>
        <dbReference type="ARBA" id="ARBA00023017"/>
    </source>
</evidence>
<evidence type="ECO:0000256" key="2">
    <source>
        <dbReference type="ARBA" id="ARBA00011059"/>
    </source>
</evidence>
<dbReference type="STRING" id="166423.A0A0M8ZWM5"/>
<dbReference type="InterPro" id="IPR015943">
    <property type="entry name" value="WD40/YVTN_repeat-like_dom_sf"/>
</dbReference>
<keyword evidence="9" id="KW-0505">Motor protein</keyword>
<dbReference type="InterPro" id="IPR050687">
    <property type="entry name" value="Dynein_IC"/>
</dbReference>
<comment type="subcellular location">
    <subcellularLocation>
        <location evidence="1">Cytoplasm</location>
        <location evidence="1">Cytoskeleton</location>
        <location evidence="1">Cilium axoneme</location>
    </subcellularLocation>
</comment>
<dbReference type="GO" id="GO:0003341">
    <property type="term" value="P:cilium movement"/>
    <property type="evidence" value="ECO:0007669"/>
    <property type="project" value="TreeGrafter"/>
</dbReference>
<feature type="compositionally biased region" description="Basic and acidic residues" evidence="12">
    <location>
        <begin position="808"/>
        <end position="823"/>
    </location>
</feature>
<keyword evidence="14" id="KW-1185">Reference proteome</keyword>
<dbReference type="GO" id="GO:0045504">
    <property type="term" value="F:dynein heavy chain binding"/>
    <property type="evidence" value="ECO:0007669"/>
    <property type="project" value="TreeGrafter"/>
</dbReference>
<evidence type="ECO:0000256" key="3">
    <source>
        <dbReference type="ARBA" id="ARBA00022490"/>
    </source>
</evidence>
<dbReference type="GO" id="GO:0036157">
    <property type="term" value="C:outer dynein arm"/>
    <property type="evidence" value="ECO:0007669"/>
    <property type="project" value="TreeGrafter"/>
</dbReference>
<evidence type="ECO:0000256" key="9">
    <source>
        <dbReference type="ARBA" id="ARBA00023175"/>
    </source>
</evidence>
<dbReference type="InterPro" id="IPR036322">
    <property type="entry name" value="WD40_repeat_dom_sf"/>
</dbReference>
<keyword evidence="11" id="KW-0966">Cell projection</keyword>
<organism evidence="13 14">
    <name type="scientific">Melipona quadrifasciata</name>
    <dbReference type="NCBI Taxonomy" id="166423"/>
    <lineage>
        <taxon>Eukaryota</taxon>
        <taxon>Metazoa</taxon>
        <taxon>Ecdysozoa</taxon>
        <taxon>Arthropoda</taxon>
        <taxon>Hexapoda</taxon>
        <taxon>Insecta</taxon>
        <taxon>Pterygota</taxon>
        <taxon>Neoptera</taxon>
        <taxon>Endopterygota</taxon>
        <taxon>Hymenoptera</taxon>
        <taxon>Apocrita</taxon>
        <taxon>Aculeata</taxon>
        <taxon>Apoidea</taxon>
        <taxon>Anthophila</taxon>
        <taxon>Apidae</taxon>
        <taxon>Melipona</taxon>
    </lineage>
</organism>
<proteinExistence type="inferred from homology"/>